<evidence type="ECO:0000313" key="4">
    <source>
        <dbReference type="Proteomes" id="UP001454036"/>
    </source>
</evidence>
<name>A0AAV3R959_LITER</name>
<feature type="compositionally biased region" description="Polar residues" evidence="1">
    <location>
        <begin position="33"/>
        <end position="46"/>
    </location>
</feature>
<gene>
    <name evidence="3" type="ORF">LIER_26240</name>
</gene>
<sequence length="198" mass="21547">MELGVGFAELVGASVEPASLAFDGTASPPRDGTASSPVEGTPSEASTPPDKAVVPPREAELGRGRRTSYHLTNFVSYDIFSSAHGGFLASITARVEPRSYRQALRDPSWYDPMKAEINALENNGIWSLVELPKDKKDLGNRWVYKIKYKSDGSVERLKARLVVFGNHQTEGIDYSDIFASVAKMSIVRAFLVVAAVRG</sequence>
<dbReference type="EMBL" id="BAABME010008106">
    <property type="protein sequence ID" value="GAA0172404.1"/>
    <property type="molecule type" value="Genomic_DNA"/>
</dbReference>
<dbReference type="Pfam" id="PF07727">
    <property type="entry name" value="RVT_2"/>
    <property type="match status" value="1"/>
</dbReference>
<protein>
    <submittedName>
        <fullName evidence="3">Transmembrane signal receptor</fullName>
    </submittedName>
</protein>
<keyword evidence="3" id="KW-0472">Membrane</keyword>
<evidence type="ECO:0000256" key="1">
    <source>
        <dbReference type="SAM" id="MobiDB-lite"/>
    </source>
</evidence>
<keyword evidence="3" id="KW-0812">Transmembrane</keyword>
<organism evidence="3 4">
    <name type="scientific">Lithospermum erythrorhizon</name>
    <name type="common">Purple gromwell</name>
    <name type="synonym">Lithospermum officinale var. erythrorhizon</name>
    <dbReference type="NCBI Taxonomy" id="34254"/>
    <lineage>
        <taxon>Eukaryota</taxon>
        <taxon>Viridiplantae</taxon>
        <taxon>Streptophyta</taxon>
        <taxon>Embryophyta</taxon>
        <taxon>Tracheophyta</taxon>
        <taxon>Spermatophyta</taxon>
        <taxon>Magnoliopsida</taxon>
        <taxon>eudicotyledons</taxon>
        <taxon>Gunneridae</taxon>
        <taxon>Pentapetalae</taxon>
        <taxon>asterids</taxon>
        <taxon>lamiids</taxon>
        <taxon>Boraginales</taxon>
        <taxon>Boraginaceae</taxon>
        <taxon>Boraginoideae</taxon>
        <taxon>Lithospermeae</taxon>
        <taxon>Lithospermum</taxon>
    </lineage>
</organism>
<comment type="caution">
    <text evidence="3">The sequence shown here is derived from an EMBL/GenBank/DDBJ whole genome shotgun (WGS) entry which is preliminary data.</text>
</comment>
<evidence type="ECO:0000259" key="2">
    <source>
        <dbReference type="Pfam" id="PF07727"/>
    </source>
</evidence>
<dbReference type="AlphaFoldDB" id="A0AAV3R959"/>
<keyword evidence="4" id="KW-1185">Reference proteome</keyword>
<feature type="domain" description="Reverse transcriptase Ty1/copia-type" evidence="2">
    <location>
        <begin position="124"/>
        <end position="196"/>
    </location>
</feature>
<evidence type="ECO:0000313" key="3">
    <source>
        <dbReference type="EMBL" id="GAA0172404.1"/>
    </source>
</evidence>
<dbReference type="Proteomes" id="UP001454036">
    <property type="component" value="Unassembled WGS sequence"/>
</dbReference>
<feature type="region of interest" description="Disordered" evidence="1">
    <location>
        <begin position="19"/>
        <end position="57"/>
    </location>
</feature>
<proteinExistence type="predicted"/>
<keyword evidence="3" id="KW-0675">Receptor</keyword>
<accession>A0AAV3R959</accession>
<reference evidence="3 4" key="1">
    <citation type="submission" date="2024-01" db="EMBL/GenBank/DDBJ databases">
        <title>The complete chloroplast genome sequence of Lithospermum erythrorhizon: insights into the phylogenetic relationship among Boraginaceae species and the maternal lineages of purple gromwells.</title>
        <authorList>
            <person name="Okada T."/>
            <person name="Watanabe K."/>
        </authorList>
    </citation>
    <scope>NUCLEOTIDE SEQUENCE [LARGE SCALE GENOMIC DNA]</scope>
</reference>
<dbReference type="InterPro" id="IPR013103">
    <property type="entry name" value="RVT_2"/>
</dbReference>